<proteinExistence type="predicted"/>
<gene>
    <name evidence="1" type="ORF">KSP39_PZI006643</name>
</gene>
<dbReference type="InterPro" id="IPR027850">
    <property type="entry name" value="DUF4504"/>
</dbReference>
<dbReference type="Pfam" id="PF14953">
    <property type="entry name" value="DUF4504"/>
    <property type="match status" value="1"/>
</dbReference>
<sequence length="310" mass="35187">MELRHAEEIRGLLDSCISLVKWRLRTPAKRRLPDVLALCARLRAVVMVDYGGKMPELQVHLCALMASMRKECALVLPLRIMVIEDMIYIVHAEGLAELCNLSLQQQLHFVNLEVDPPQLLLQANQTLTMSGFLSVQKLFSSLFQCDHAMDTIHGTTPPSMNPMIDLSEYNSNGVSIAYSGASQPCEIIELTSFLKDTEITIPVLNGWLLGYPVVYMFSKEHAADAVYNLSTQYLHIYKILICRHQMPSKKSCEEELLSFTVPYELSLGREKELWAEAFFSQLLAKLETCKQVWSSIRMEVTQCYPQAIIL</sequence>
<evidence type="ECO:0000313" key="1">
    <source>
        <dbReference type="EMBL" id="KAK8946726.1"/>
    </source>
</evidence>
<name>A0AAP0G9S1_9ASPA</name>
<accession>A0AAP0G9S1</accession>
<protein>
    <submittedName>
        <fullName evidence="1">Uncharacterized protein</fullName>
    </submittedName>
</protein>
<dbReference type="PANTHER" id="PTHR31366">
    <property type="entry name" value="UPF0739 PROTEIN C1ORF74"/>
    <property type="match status" value="1"/>
</dbReference>
<dbReference type="PANTHER" id="PTHR31366:SF2">
    <property type="entry name" value="UPF0739 PROTEIN C1ORF74"/>
    <property type="match status" value="1"/>
</dbReference>
<dbReference type="Proteomes" id="UP001418222">
    <property type="component" value="Unassembled WGS sequence"/>
</dbReference>
<reference evidence="1 2" key="1">
    <citation type="journal article" date="2022" name="Nat. Plants">
        <title>Genomes of leafy and leafless Platanthera orchids illuminate the evolution of mycoheterotrophy.</title>
        <authorList>
            <person name="Li M.H."/>
            <person name="Liu K.W."/>
            <person name="Li Z."/>
            <person name="Lu H.C."/>
            <person name="Ye Q.L."/>
            <person name="Zhang D."/>
            <person name="Wang J.Y."/>
            <person name="Li Y.F."/>
            <person name="Zhong Z.M."/>
            <person name="Liu X."/>
            <person name="Yu X."/>
            <person name="Liu D.K."/>
            <person name="Tu X.D."/>
            <person name="Liu B."/>
            <person name="Hao Y."/>
            <person name="Liao X.Y."/>
            <person name="Jiang Y.T."/>
            <person name="Sun W.H."/>
            <person name="Chen J."/>
            <person name="Chen Y.Q."/>
            <person name="Ai Y."/>
            <person name="Zhai J.W."/>
            <person name="Wu S.S."/>
            <person name="Zhou Z."/>
            <person name="Hsiao Y.Y."/>
            <person name="Wu W.L."/>
            <person name="Chen Y.Y."/>
            <person name="Lin Y.F."/>
            <person name="Hsu J.L."/>
            <person name="Li C.Y."/>
            <person name="Wang Z.W."/>
            <person name="Zhao X."/>
            <person name="Zhong W.Y."/>
            <person name="Ma X.K."/>
            <person name="Ma L."/>
            <person name="Huang J."/>
            <person name="Chen G.Z."/>
            <person name="Huang M.Z."/>
            <person name="Huang L."/>
            <person name="Peng D.H."/>
            <person name="Luo Y.B."/>
            <person name="Zou S.Q."/>
            <person name="Chen S.P."/>
            <person name="Lan S."/>
            <person name="Tsai W.C."/>
            <person name="Van de Peer Y."/>
            <person name="Liu Z.J."/>
        </authorList>
    </citation>
    <scope>NUCLEOTIDE SEQUENCE [LARGE SCALE GENOMIC DNA]</scope>
    <source>
        <strain evidence="1">Lor287</strain>
    </source>
</reference>
<keyword evidence="2" id="KW-1185">Reference proteome</keyword>
<dbReference type="EMBL" id="JBBWWQ010000005">
    <property type="protein sequence ID" value="KAK8946726.1"/>
    <property type="molecule type" value="Genomic_DNA"/>
</dbReference>
<evidence type="ECO:0000313" key="2">
    <source>
        <dbReference type="Proteomes" id="UP001418222"/>
    </source>
</evidence>
<comment type="caution">
    <text evidence="1">The sequence shown here is derived from an EMBL/GenBank/DDBJ whole genome shotgun (WGS) entry which is preliminary data.</text>
</comment>
<dbReference type="AlphaFoldDB" id="A0AAP0G9S1"/>
<organism evidence="1 2">
    <name type="scientific">Platanthera zijinensis</name>
    <dbReference type="NCBI Taxonomy" id="2320716"/>
    <lineage>
        <taxon>Eukaryota</taxon>
        <taxon>Viridiplantae</taxon>
        <taxon>Streptophyta</taxon>
        <taxon>Embryophyta</taxon>
        <taxon>Tracheophyta</taxon>
        <taxon>Spermatophyta</taxon>
        <taxon>Magnoliopsida</taxon>
        <taxon>Liliopsida</taxon>
        <taxon>Asparagales</taxon>
        <taxon>Orchidaceae</taxon>
        <taxon>Orchidoideae</taxon>
        <taxon>Orchideae</taxon>
        <taxon>Orchidinae</taxon>
        <taxon>Platanthera</taxon>
    </lineage>
</organism>